<evidence type="ECO:0000259" key="1">
    <source>
        <dbReference type="Pfam" id="PF13952"/>
    </source>
</evidence>
<dbReference type="PANTHER" id="PTHR48258">
    <property type="entry name" value="DUF4218 DOMAIN-CONTAINING PROTEIN-RELATED"/>
    <property type="match status" value="1"/>
</dbReference>
<dbReference type="EMBL" id="JACEIK010007750">
    <property type="protein sequence ID" value="MCE3050616.1"/>
    <property type="molecule type" value="Genomic_DNA"/>
</dbReference>
<evidence type="ECO:0000313" key="3">
    <source>
        <dbReference type="Proteomes" id="UP000823775"/>
    </source>
</evidence>
<feature type="non-terminal residue" evidence="2">
    <location>
        <position position="1"/>
    </location>
</feature>
<keyword evidence="3" id="KW-1185">Reference proteome</keyword>
<comment type="caution">
    <text evidence="2">The sequence shown here is derived from an EMBL/GenBank/DDBJ whole genome shotgun (WGS) entry which is preliminary data.</text>
</comment>
<sequence length="110" mass="12889">VNTKRKLATNEPFVLASQAEQIFYVKDNLHPNWSIVLNSHSTYFARGVVDENTFQQDTCNDFLPTFEDDEDFINWRRNYLYVIKIDVTLADDIIKDIESNPETDDEDLLL</sequence>
<dbReference type="InterPro" id="IPR025312">
    <property type="entry name" value="DUF4216"/>
</dbReference>
<dbReference type="PANTHER" id="PTHR48258:SF3">
    <property type="entry name" value="FK506-BINDING PROTEIN 4-LIKE ISOFORM X1"/>
    <property type="match status" value="1"/>
</dbReference>
<dbReference type="Pfam" id="PF13952">
    <property type="entry name" value="DUF4216"/>
    <property type="match status" value="1"/>
</dbReference>
<reference evidence="2 3" key="1">
    <citation type="journal article" date="2021" name="BMC Genomics">
        <title>Datura genome reveals duplications of psychoactive alkaloid biosynthetic genes and high mutation rate following tissue culture.</title>
        <authorList>
            <person name="Rajewski A."/>
            <person name="Carter-House D."/>
            <person name="Stajich J."/>
            <person name="Litt A."/>
        </authorList>
    </citation>
    <scope>NUCLEOTIDE SEQUENCE [LARGE SCALE GENOMIC DNA]</scope>
    <source>
        <strain evidence="2">AR-01</strain>
    </source>
</reference>
<feature type="domain" description="DUF4216" evidence="1">
    <location>
        <begin position="1"/>
        <end position="36"/>
    </location>
</feature>
<proteinExistence type="predicted"/>
<protein>
    <recommendedName>
        <fullName evidence="1">DUF4216 domain-containing protein</fullName>
    </recommendedName>
</protein>
<dbReference type="Proteomes" id="UP000823775">
    <property type="component" value="Unassembled WGS sequence"/>
</dbReference>
<name>A0ABS8WIH9_DATST</name>
<organism evidence="2 3">
    <name type="scientific">Datura stramonium</name>
    <name type="common">Jimsonweed</name>
    <name type="synonym">Common thornapple</name>
    <dbReference type="NCBI Taxonomy" id="4076"/>
    <lineage>
        <taxon>Eukaryota</taxon>
        <taxon>Viridiplantae</taxon>
        <taxon>Streptophyta</taxon>
        <taxon>Embryophyta</taxon>
        <taxon>Tracheophyta</taxon>
        <taxon>Spermatophyta</taxon>
        <taxon>Magnoliopsida</taxon>
        <taxon>eudicotyledons</taxon>
        <taxon>Gunneridae</taxon>
        <taxon>Pentapetalae</taxon>
        <taxon>asterids</taxon>
        <taxon>lamiids</taxon>
        <taxon>Solanales</taxon>
        <taxon>Solanaceae</taxon>
        <taxon>Solanoideae</taxon>
        <taxon>Datureae</taxon>
        <taxon>Datura</taxon>
    </lineage>
</organism>
<gene>
    <name evidence="2" type="ORF">HAX54_047687</name>
</gene>
<evidence type="ECO:0000313" key="2">
    <source>
        <dbReference type="EMBL" id="MCE3050616.1"/>
    </source>
</evidence>
<accession>A0ABS8WIH9</accession>